<keyword evidence="3" id="KW-1185">Reference proteome</keyword>
<feature type="chain" id="PRO_5047215274" description="Lipoprotein" evidence="1">
    <location>
        <begin position="25"/>
        <end position="150"/>
    </location>
</feature>
<feature type="signal peptide" evidence="1">
    <location>
        <begin position="1"/>
        <end position="24"/>
    </location>
</feature>
<evidence type="ECO:0000256" key="1">
    <source>
        <dbReference type="SAM" id="SignalP"/>
    </source>
</evidence>
<comment type="caution">
    <text evidence="2">The sequence shown here is derived from an EMBL/GenBank/DDBJ whole genome shotgun (WGS) entry which is preliminary data.</text>
</comment>
<evidence type="ECO:0000313" key="2">
    <source>
        <dbReference type="EMBL" id="MCT7376850.1"/>
    </source>
</evidence>
<gene>
    <name evidence="2" type="ORF">N5A92_17605</name>
</gene>
<dbReference type="EMBL" id="JAOCZP010000005">
    <property type="protein sequence ID" value="MCT7376850.1"/>
    <property type="molecule type" value="Genomic_DNA"/>
</dbReference>
<evidence type="ECO:0000313" key="3">
    <source>
        <dbReference type="Proteomes" id="UP001320831"/>
    </source>
</evidence>
<dbReference type="RefSeq" id="WP_260905074.1">
    <property type="nucleotide sequence ID" value="NZ_JAOCZP010000005.1"/>
</dbReference>
<keyword evidence="1" id="KW-0732">Signal</keyword>
<evidence type="ECO:0008006" key="4">
    <source>
        <dbReference type="Google" id="ProtNLM"/>
    </source>
</evidence>
<accession>A0ABT2LQM1</accession>
<organism evidence="2 3">
    <name type="scientific">Chelativorans salis</name>
    <dbReference type="NCBI Taxonomy" id="2978478"/>
    <lineage>
        <taxon>Bacteria</taxon>
        <taxon>Pseudomonadati</taxon>
        <taxon>Pseudomonadota</taxon>
        <taxon>Alphaproteobacteria</taxon>
        <taxon>Hyphomicrobiales</taxon>
        <taxon>Phyllobacteriaceae</taxon>
        <taxon>Chelativorans</taxon>
    </lineage>
</organism>
<protein>
    <recommendedName>
        <fullName evidence="4">Lipoprotein</fullName>
    </recommendedName>
</protein>
<sequence length="150" mass="15825">MTSPIDFRAVLALSLLTISGCATAPRDHTPYYSFVPTNSYVGMEKGVGGSVLVPEACLGEPADMSPGLAETDFVVTPALGPHLPPGCANAYNLQRMVESERDLIEGRTLGPARAAPSVRAAHHYLYGEEELLGGPSRSQDLNITAPTSVE</sequence>
<proteinExistence type="predicted"/>
<name>A0ABT2LQM1_9HYPH</name>
<dbReference type="Proteomes" id="UP001320831">
    <property type="component" value="Unassembled WGS sequence"/>
</dbReference>
<reference evidence="2 3" key="1">
    <citation type="submission" date="2022-09" db="EMBL/GenBank/DDBJ databases">
        <title>Chelativorans salina sp. nov., a novel slightly halophilic bacterium isolated from a saline lake sediment enrichment.</title>
        <authorList>
            <person name="Gao L."/>
            <person name="Fang B.-Z."/>
            <person name="Li W.-J."/>
        </authorList>
    </citation>
    <scope>NUCLEOTIDE SEQUENCE [LARGE SCALE GENOMIC DNA]</scope>
    <source>
        <strain evidence="2 3">EGI FJ00035</strain>
    </source>
</reference>